<gene>
    <name evidence="2" type="ORF">ACFFHF_14470</name>
</gene>
<accession>A0ABV6KT12</accession>
<name>A0ABV6KT12_9BACI</name>
<comment type="caution">
    <text evidence="2">The sequence shown here is derived from an EMBL/GenBank/DDBJ whole genome shotgun (WGS) entry which is preliminary data.</text>
</comment>
<protein>
    <submittedName>
        <fullName evidence="2">Uncharacterized protein</fullName>
    </submittedName>
</protein>
<dbReference type="Proteomes" id="UP001589738">
    <property type="component" value="Unassembled WGS sequence"/>
</dbReference>
<evidence type="ECO:0000256" key="1">
    <source>
        <dbReference type="SAM" id="Phobius"/>
    </source>
</evidence>
<organism evidence="2 3">
    <name type="scientific">Robertmurraya beringensis</name>
    <dbReference type="NCBI Taxonomy" id="641660"/>
    <lineage>
        <taxon>Bacteria</taxon>
        <taxon>Bacillati</taxon>
        <taxon>Bacillota</taxon>
        <taxon>Bacilli</taxon>
        <taxon>Bacillales</taxon>
        <taxon>Bacillaceae</taxon>
        <taxon>Robertmurraya</taxon>
    </lineage>
</organism>
<dbReference type="RefSeq" id="WP_340902608.1">
    <property type="nucleotide sequence ID" value="NZ_JBHLUU010000103.1"/>
</dbReference>
<evidence type="ECO:0000313" key="3">
    <source>
        <dbReference type="Proteomes" id="UP001589738"/>
    </source>
</evidence>
<sequence>MSFRGDAHKLYMKLNKVYKHDKPLGQVRELLEIEEIRAFYQTIETATLKLIYYRMTKEKQGSGIIPIFVTSIPWFFFLFSKQLQEFLFKEGSFLFLLFGIFYMVTLTISVIVHFRENAWAAVHIEIIQDIVDERGKQNT</sequence>
<keyword evidence="1" id="KW-0812">Transmembrane</keyword>
<feature type="transmembrane region" description="Helical" evidence="1">
    <location>
        <begin position="92"/>
        <end position="114"/>
    </location>
</feature>
<dbReference type="EMBL" id="JBHLUU010000103">
    <property type="protein sequence ID" value="MFC0476414.1"/>
    <property type="molecule type" value="Genomic_DNA"/>
</dbReference>
<evidence type="ECO:0000313" key="2">
    <source>
        <dbReference type="EMBL" id="MFC0476414.1"/>
    </source>
</evidence>
<feature type="transmembrane region" description="Helical" evidence="1">
    <location>
        <begin position="63"/>
        <end position="80"/>
    </location>
</feature>
<reference evidence="2 3" key="1">
    <citation type="submission" date="2024-09" db="EMBL/GenBank/DDBJ databases">
        <authorList>
            <person name="Sun Q."/>
            <person name="Mori K."/>
        </authorList>
    </citation>
    <scope>NUCLEOTIDE SEQUENCE [LARGE SCALE GENOMIC DNA]</scope>
    <source>
        <strain evidence="2 3">CGMCC 1.9126</strain>
    </source>
</reference>
<keyword evidence="1" id="KW-0472">Membrane</keyword>
<keyword evidence="1" id="KW-1133">Transmembrane helix</keyword>
<keyword evidence="3" id="KW-1185">Reference proteome</keyword>
<proteinExistence type="predicted"/>